<proteinExistence type="predicted"/>
<dbReference type="RefSeq" id="WP_330795119.1">
    <property type="nucleotide sequence ID" value="NZ_JAZEWV010000009.1"/>
</dbReference>
<comment type="caution">
    <text evidence="1">The sequence shown here is derived from an EMBL/GenBank/DDBJ whole genome shotgun (WGS) entry which is preliminary data.</text>
</comment>
<gene>
    <name evidence="1" type="ORF">V2S66_13805</name>
</gene>
<dbReference type="Proteomes" id="UP001344658">
    <property type="component" value="Unassembled WGS sequence"/>
</dbReference>
<sequence length="612" mass="67605">MQIKPRQHLLDIWQAVSRHSFESGQWDWGEEGGLSSVADAERLLCLMNPATEMVELRLDDPDTIERDVHSALKDIGGRQEIPLKLLRVLADFMDAHTTEEEGPSFAGGHCFEACDPDFELSVEQRGLGVIDSFSTSITLCLDTLGFLQVYERRTRSADAQALIHKLRAAAQVRLTAAMVSLLRSFTVQVFDPDDPRGSALCEVLSPGRLSGGDVVGRFRRRFGALRATIGERLVLGIDIADRLRDESQLFECGWAWTLVENSPPVRTTEPIGRQAAGVAAPVPNLYFTAVALDGIQELFSERTLTLGLLTHEQQRLAEALRLRWEIAQQYWSGLARFDDPWPLEDIPWRTTGPRMESEHLSLSAASIVVHDLVRRRATDEDLTRTVAVLERLAERSRITSRTSEGDTAILLHAPGVALPLIGSGDIGPAMQWRVADFSAQLLKRTIQLCALSRDPSAHDRLLRLSEQIFDHVWERRIHDGKGAGLWDDVRAVFPGAPATRQPPSWTFTARVVECMVAARRMYGELPIAGAELGRLAASLLSEATHLLGRELLEPASGQGTSRGLRLKSVEAGLARAREVLDRQPGTAMTLTTEALAELDGLARGRRAACPEE</sequence>
<dbReference type="InterPro" id="IPR049777">
    <property type="entry name" value="SCO2524-like"/>
</dbReference>
<name>A0ABU7PB43_9ACTN</name>
<organism evidence="1 2">
    <name type="scientific">Actinacidiphila polyblastidii</name>
    <dbReference type="NCBI Taxonomy" id="3110430"/>
    <lineage>
        <taxon>Bacteria</taxon>
        <taxon>Bacillati</taxon>
        <taxon>Actinomycetota</taxon>
        <taxon>Actinomycetes</taxon>
        <taxon>Kitasatosporales</taxon>
        <taxon>Streptomycetaceae</taxon>
        <taxon>Actinacidiphila</taxon>
    </lineage>
</organism>
<protein>
    <submittedName>
        <fullName evidence="1">SCO2524 family protein</fullName>
    </submittedName>
</protein>
<evidence type="ECO:0000313" key="2">
    <source>
        <dbReference type="Proteomes" id="UP001344658"/>
    </source>
</evidence>
<reference evidence="1 2" key="1">
    <citation type="submission" date="2023-12" db="EMBL/GenBank/DDBJ databases">
        <title>Streptomyces sp. V4-01.</title>
        <authorList>
            <person name="Somphong A."/>
            <person name="Phongsopitanun W."/>
        </authorList>
    </citation>
    <scope>NUCLEOTIDE SEQUENCE [LARGE SCALE GENOMIC DNA]</scope>
    <source>
        <strain evidence="1 2">V4-01</strain>
    </source>
</reference>
<keyword evidence="2" id="KW-1185">Reference proteome</keyword>
<accession>A0ABU7PB43</accession>
<evidence type="ECO:0000313" key="1">
    <source>
        <dbReference type="EMBL" id="MEE4543038.1"/>
    </source>
</evidence>
<dbReference type="EMBL" id="JAZEWV010000009">
    <property type="protein sequence ID" value="MEE4543038.1"/>
    <property type="molecule type" value="Genomic_DNA"/>
</dbReference>
<dbReference type="NCBIfam" id="NF040567">
    <property type="entry name" value="SCO2524_fam"/>
    <property type="match status" value="1"/>
</dbReference>